<dbReference type="PANTHER" id="PTHR43133:SF25">
    <property type="entry name" value="RNA POLYMERASE SIGMA FACTOR RFAY-RELATED"/>
    <property type="match status" value="1"/>
</dbReference>
<feature type="compositionally biased region" description="Polar residues" evidence="7">
    <location>
        <begin position="93"/>
        <end position="102"/>
    </location>
</feature>
<dbReference type="SUPFAM" id="SSF88659">
    <property type="entry name" value="Sigma3 and sigma4 domains of RNA polymerase sigma factors"/>
    <property type="match status" value="1"/>
</dbReference>
<dbReference type="EMBL" id="CP038141">
    <property type="protein sequence ID" value="QDH17896.1"/>
    <property type="molecule type" value="Genomic_DNA"/>
</dbReference>
<evidence type="ECO:0000256" key="5">
    <source>
        <dbReference type="ARBA" id="ARBA00023163"/>
    </source>
</evidence>
<keyword evidence="5 6" id="KW-0804">Transcription</keyword>
<dbReference type="PANTHER" id="PTHR43133">
    <property type="entry name" value="RNA POLYMERASE ECF-TYPE SIGMA FACTO"/>
    <property type="match status" value="1"/>
</dbReference>
<dbReference type="SUPFAM" id="SSF88946">
    <property type="entry name" value="Sigma2 domain of RNA polymerase sigma factors"/>
    <property type="match status" value="1"/>
</dbReference>
<dbReference type="InterPro" id="IPR014284">
    <property type="entry name" value="RNA_pol_sigma-70_dom"/>
</dbReference>
<dbReference type="CDD" id="cd06171">
    <property type="entry name" value="Sigma70_r4"/>
    <property type="match status" value="1"/>
</dbReference>
<dbReference type="Gene3D" id="1.10.10.10">
    <property type="entry name" value="Winged helix-like DNA-binding domain superfamily/Winged helix DNA-binding domain"/>
    <property type="match status" value="1"/>
</dbReference>
<evidence type="ECO:0000256" key="6">
    <source>
        <dbReference type="RuleBase" id="RU000716"/>
    </source>
</evidence>
<dbReference type="InterPro" id="IPR036388">
    <property type="entry name" value="WH-like_DNA-bd_sf"/>
</dbReference>
<evidence type="ECO:0000256" key="1">
    <source>
        <dbReference type="ARBA" id="ARBA00010641"/>
    </source>
</evidence>
<dbReference type="Gene3D" id="1.10.1740.10">
    <property type="match status" value="1"/>
</dbReference>
<evidence type="ECO:0000259" key="9">
    <source>
        <dbReference type="Pfam" id="PF08281"/>
    </source>
</evidence>
<dbReference type="InterPro" id="IPR013324">
    <property type="entry name" value="RNA_pol_sigma_r3/r4-like"/>
</dbReference>
<dbReference type="InterPro" id="IPR000838">
    <property type="entry name" value="RNA_pol_sigma70_ECF_CS"/>
</dbReference>
<evidence type="ECO:0000313" key="10">
    <source>
        <dbReference type="EMBL" id="QDH17896.1"/>
    </source>
</evidence>
<dbReference type="GO" id="GO:0003677">
    <property type="term" value="F:DNA binding"/>
    <property type="evidence" value="ECO:0007669"/>
    <property type="project" value="UniProtKB-KW"/>
</dbReference>
<keyword evidence="11" id="KW-1185">Reference proteome</keyword>
<dbReference type="NCBIfam" id="TIGR02937">
    <property type="entry name" value="sigma70-ECF"/>
    <property type="match status" value="1"/>
</dbReference>
<gene>
    <name evidence="10" type="ORF">E3D00_10175</name>
</gene>
<feature type="compositionally biased region" description="Basic and acidic residues" evidence="7">
    <location>
        <begin position="83"/>
        <end position="92"/>
    </location>
</feature>
<dbReference type="GO" id="GO:0016987">
    <property type="term" value="F:sigma factor activity"/>
    <property type="evidence" value="ECO:0007669"/>
    <property type="project" value="UniProtKB-KW"/>
</dbReference>
<feature type="region of interest" description="Disordered" evidence="7">
    <location>
        <begin position="83"/>
        <end position="102"/>
    </location>
</feature>
<feature type="domain" description="RNA polymerase sigma-70 region 2" evidence="8">
    <location>
        <begin position="17"/>
        <end position="80"/>
    </location>
</feature>
<dbReference type="Pfam" id="PF04542">
    <property type="entry name" value="Sigma70_r2"/>
    <property type="match status" value="1"/>
</dbReference>
<dbReference type="AlphaFoldDB" id="A0A4Y6UNB9"/>
<feature type="domain" description="RNA polymerase sigma factor 70 region 4 type 2" evidence="9">
    <location>
        <begin position="116"/>
        <end position="160"/>
    </location>
</feature>
<evidence type="ECO:0000259" key="8">
    <source>
        <dbReference type="Pfam" id="PF04542"/>
    </source>
</evidence>
<keyword evidence="4 6" id="KW-0238">DNA-binding</keyword>
<evidence type="ECO:0000256" key="4">
    <source>
        <dbReference type="ARBA" id="ARBA00023125"/>
    </source>
</evidence>
<dbReference type="InterPro" id="IPR007627">
    <property type="entry name" value="RNA_pol_sigma70_r2"/>
</dbReference>
<keyword evidence="2 6" id="KW-0805">Transcription regulation</keyword>
<name>A0A4Y6UNB9_9PROT</name>
<evidence type="ECO:0000256" key="2">
    <source>
        <dbReference type="ARBA" id="ARBA00023015"/>
    </source>
</evidence>
<evidence type="ECO:0000256" key="7">
    <source>
        <dbReference type="SAM" id="MobiDB-lite"/>
    </source>
</evidence>
<comment type="similarity">
    <text evidence="1 6">Belongs to the sigma-70 factor family. ECF subfamily.</text>
</comment>
<dbReference type="PROSITE" id="PS01063">
    <property type="entry name" value="SIGMA70_ECF"/>
    <property type="match status" value="1"/>
</dbReference>
<dbReference type="GO" id="GO:0006352">
    <property type="term" value="P:DNA-templated transcription initiation"/>
    <property type="evidence" value="ECO:0007669"/>
    <property type="project" value="InterPro"/>
</dbReference>
<dbReference type="OrthoDB" id="9803470at2"/>
<proteinExistence type="inferred from homology"/>
<dbReference type="KEGG" id="ssam:E3D00_10175"/>
<sequence>MPCLLDTNSFKNDLLKELPHLRGFARFLCKNTTLADDLVQETVVRALRAQDQFVENTSLKAWLFTIQRNIFYEQKRRSSREETVFQDYEKSQSEPTRNNNQNARDAITDLSSFLWELPDTLREAIILVGAQELSYEDAAAVCNVPIGTIKARVSRARAQLAELAKEHSII</sequence>
<dbReference type="Pfam" id="PF08281">
    <property type="entry name" value="Sigma70_r4_2"/>
    <property type="match status" value="1"/>
</dbReference>
<dbReference type="InterPro" id="IPR013325">
    <property type="entry name" value="RNA_pol_sigma_r2"/>
</dbReference>
<dbReference type="InterPro" id="IPR039425">
    <property type="entry name" value="RNA_pol_sigma-70-like"/>
</dbReference>
<keyword evidence="3 6" id="KW-0731">Sigma factor</keyword>
<dbReference type="Proteomes" id="UP000316313">
    <property type="component" value="Chromosome"/>
</dbReference>
<reference evidence="10 11" key="1">
    <citation type="submission" date="2019-03" db="EMBL/GenBank/DDBJ databases">
        <title>The complete genome sequence of Swingsia samuiensis NBRC107927(T).</title>
        <authorList>
            <person name="Chua K.-O."/>
            <person name="Chan K.-G."/>
            <person name="See-Too W.-S."/>
        </authorList>
    </citation>
    <scope>NUCLEOTIDE SEQUENCE [LARGE SCALE GENOMIC DNA]</scope>
    <source>
        <strain evidence="10 11">AH83</strain>
    </source>
</reference>
<evidence type="ECO:0000256" key="3">
    <source>
        <dbReference type="ARBA" id="ARBA00023082"/>
    </source>
</evidence>
<evidence type="ECO:0000313" key="11">
    <source>
        <dbReference type="Proteomes" id="UP000316313"/>
    </source>
</evidence>
<dbReference type="InterPro" id="IPR013249">
    <property type="entry name" value="RNA_pol_sigma70_r4_t2"/>
</dbReference>
<protein>
    <recommendedName>
        <fullName evidence="6">RNA polymerase sigma factor</fullName>
    </recommendedName>
</protein>
<accession>A0A4Y6UNB9</accession>
<organism evidence="10 11">
    <name type="scientific">Swingsia samuiensis</name>
    <dbReference type="NCBI Taxonomy" id="1293412"/>
    <lineage>
        <taxon>Bacteria</taxon>
        <taxon>Pseudomonadati</taxon>
        <taxon>Pseudomonadota</taxon>
        <taxon>Alphaproteobacteria</taxon>
        <taxon>Acetobacterales</taxon>
        <taxon>Acetobacteraceae</taxon>
        <taxon>Swingsia</taxon>
    </lineage>
</organism>